<keyword evidence="3" id="KW-1185">Reference proteome</keyword>
<sequence length="462" mass="51837">YQCIDCIGAGLFCQSCILSQHTSTPLHRIEEWKDSHFAHTSLGSLGLLLKLGHGHTDCGVPGERRKDFCIINISGIHVIDVSFCGCDFIPDDIQLLRKHLYPATPSQPRTAFMFDILNTFHLLTLLGKLSAYDFYLAIKHKTDNTGGSEIQSCYNQFLVCMGEFRHIRMLRRTGRGLDPLGVSATKPVQCAVECPACPQPGMNLPANWQMASDNIGSWKYGLILTVDANFRLKNKDQGMKYNAPLDDGWGHWVPEALYTSYLALHNDESEPNLCDSELHAVDHANKRRSKGYVSTGIAGVVCAQHGLVSSCMISTDVSTDAMFKPHDGYANTDFVVFYMLKSEKFTHLVLSYDICCQWSQNLKHRIANLPDEMCLSEDKQECLVFVIPKFHLYGHSASCQLSYSLNYLPWSAETDREDPERWWSHINPVSMSTKIMGLGSHIDTIDDHAAAWNWGKITGFGE</sequence>
<dbReference type="Proteomes" id="UP000807025">
    <property type="component" value="Unassembled WGS sequence"/>
</dbReference>
<dbReference type="PANTHER" id="PTHR33096:SF1">
    <property type="entry name" value="CXC1-LIKE CYSTEINE CLUSTER ASSOCIATED WITH KDZ TRANSPOSASES DOMAIN-CONTAINING PROTEIN"/>
    <property type="match status" value="1"/>
</dbReference>
<dbReference type="Pfam" id="PF18803">
    <property type="entry name" value="CxC2"/>
    <property type="match status" value="1"/>
</dbReference>
<dbReference type="Pfam" id="PF18758">
    <property type="entry name" value="KDZ"/>
    <property type="match status" value="1"/>
</dbReference>
<dbReference type="InterPro" id="IPR041457">
    <property type="entry name" value="CxC2_KDZ-assoc"/>
</dbReference>
<dbReference type="AlphaFoldDB" id="A0A9P5ZPQ3"/>
<protein>
    <recommendedName>
        <fullName evidence="1">CxC2-like cysteine cluster KDZ transposase-associated domain-containing protein</fullName>
    </recommendedName>
</protein>
<dbReference type="InterPro" id="IPR040521">
    <property type="entry name" value="KDZ"/>
</dbReference>
<evidence type="ECO:0000259" key="1">
    <source>
        <dbReference type="Pfam" id="PF18803"/>
    </source>
</evidence>
<comment type="caution">
    <text evidence="2">The sequence shown here is derived from an EMBL/GenBank/DDBJ whole genome shotgun (WGS) entry which is preliminary data.</text>
</comment>
<dbReference type="EMBL" id="MU154620">
    <property type="protein sequence ID" value="KAF9491411.1"/>
    <property type="molecule type" value="Genomic_DNA"/>
</dbReference>
<dbReference type="OrthoDB" id="2804062at2759"/>
<reference evidence="2" key="1">
    <citation type="submission" date="2020-11" db="EMBL/GenBank/DDBJ databases">
        <authorList>
            <consortium name="DOE Joint Genome Institute"/>
            <person name="Ahrendt S."/>
            <person name="Riley R."/>
            <person name="Andreopoulos W."/>
            <person name="Labutti K."/>
            <person name="Pangilinan J."/>
            <person name="Ruiz-Duenas F.J."/>
            <person name="Barrasa J.M."/>
            <person name="Sanchez-Garcia M."/>
            <person name="Camarero S."/>
            <person name="Miyauchi S."/>
            <person name="Serrano A."/>
            <person name="Linde D."/>
            <person name="Babiker R."/>
            <person name="Drula E."/>
            <person name="Ayuso-Fernandez I."/>
            <person name="Pacheco R."/>
            <person name="Padilla G."/>
            <person name="Ferreira P."/>
            <person name="Barriuso J."/>
            <person name="Kellner H."/>
            <person name="Castanera R."/>
            <person name="Alfaro M."/>
            <person name="Ramirez L."/>
            <person name="Pisabarro A.G."/>
            <person name="Kuo A."/>
            <person name="Tritt A."/>
            <person name="Lipzen A."/>
            <person name="He G."/>
            <person name="Yan M."/>
            <person name="Ng V."/>
            <person name="Cullen D."/>
            <person name="Martin F."/>
            <person name="Rosso M.-N."/>
            <person name="Henrissat B."/>
            <person name="Hibbett D."/>
            <person name="Martinez A.T."/>
            <person name="Grigoriev I.V."/>
        </authorList>
    </citation>
    <scope>NUCLEOTIDE SEQUENCE</scope>
    <source>
        <strain evidence="2">ATCC 90797</strain>
    </source>
</reference>
<evidence type="ECO:0000313" key="2">
    <source>
        <dbReference type="EMBL" id="KAF9491411.1"/>
    </source>
</evidence>
<gene>
    <name evidence="2" type="ORF">BDN71DRAFT_1398408</name>
</gene>
<feature type="non-terminal residue" evidence="2">
    <location>
        <position position="1"/>
    </location>
</feature>
<organism evidence="2 3">
    <name type="scientific">Pleurotus eryngii</name>
    <name type="common">Boletus of the steppes</name>
    <dbReference type="NCBI Taxonomy" id="5323"/>
    <lineage>
        <taxon>Eukaryota</taxon>
        <taxon>Fungi</taxon>
        <taxon>Dikarya</taxon>
        <taxon>Basidiomycota</taxon>
        <taxon>Agaricomycotina</taxon>
        <taxon>Agaricomycetes</taxon>
        <taxon>Agaricomycetidae</taxon>
        <taxon>Agaricales</taxon>
        <taxon>Pleurotineae</taxon>
        <taxon>Pleurotaceae</taxon>
        <taxon>Pleurotus</taxon>
    </lineage>
</organism>
<feature type="domain" description="CxC2-like cysteine cluster KDZ transposase-associated" evidence="1">
    <location>
        <begin position="42"/>
        <end position="146"/>
    </location>
</feature>
<evidence type="ECO:0000313" key="3">
    <source>
        <dbReference type="Proteomes" id="UP000807025"/>
    </source>
</evidence>
<proteinExistence type="predicted"/>
<dbReference type="PANTHER" id="PTHR33096">
    <property type="entry name" value="CXC2 DOMAIN-CONTAINING PROTEIN"/>
    <property type="match status" value="1"/>
</dbReference>
<accession>A0A9P5ZPQ3</accession>
<name>A0A9P5ZPQ3_PLEER</name>